<feature type="transmembrane region" description="Helical" evidence="1">
    <location>
        <begin position="107"/>
        <end position="131"/>
    </location>
</feature>
<comment type="caution">
    <text evidence="2">The sequence shown here is derived from an EMBL/GenBank/DDBJ whole genome shotgun (WGS) entry which is preliminary data.</text>
</comment>
<reference evidence="2 3" key="1">
    <citation type="submission" date="2021-01" db="EMBL/GenBank/DDBJ databases">
        <title>Genome public.</title>
        <authorList>
            <person name="Liu C."/>
            <person name="Sun Q."/>
        </authorList>
    </citation>
    <scope>NUCLEOTIDE SEQUENCE [LARGE SCALE GENOMIC DNA]</scope>
    <source>
        <strain evidence="2 3">YIM B02515</strain>
    </source>
</reference>
<keyword evidence="3" id="KW-1185">Reference proteome</keyword>
<sequence>MDIIYDKHFNGNEWYGIITFLIGFLLVFKLKKRFSLKEALVYFFYCVFIGMMADHSIGVPPLDYYDVNDLSNYEFFDFLTYFMFGAYGYLYVYIYDYFNIKSKYAPVYILFWSIVSTIMELLGDYMGVFHYKNNYKIYYSFPIYLLTLGLLSYLYVLINTNKKPQ</sequence>
<keyword evidence="1" id="KW-0812">Transmembrane</keyword>
<dbReference type="RefSeq" id="WP_202749368.1">
    <property type="nucleotide sequence ID" value="NZ_JAESWC010000007.1"/>
</dbReference>
<keyword evidence="1" id="KW-0472">Membrane</keyword>
<gene>
    <name evidence="2" type="ORF">JK636_12680</name>
</gene>
<keyword evidence="1" id="KW-1133">Transmembrane helix</keyword>
<evidence type="ECO:0000256" key="1">
    <source>
        <dbReference type="SAM" id="Phobius"/>
    </source>
</evidence>
<name>A0ABS1TB87_9CLOT</name>
<dbReference type="Proteomes" id="UP000632377">
    <property type="component" value="Unassembled WGS sequence"/>
</dbReference>
<accession>A0ABS1TB87</accession>
<evidence type="ECO:0000313" key="3">
    <source>
        <dbReference type="Proteomes" id="UP000632377"/>
    </source>
</evidence>
<feature type="transmembrane region" description="Helical" evidence="1">
    <location>
        <begin position="78"/>
        <end position="95"/>
    </location>
</feature>
<feature type="transmembrane region" description="Helical" evidence="1">
    <location>
        <begin position="40"/>
        <end position="58"/>
    </location>
</feature>
<organism evidence="2 3">
    <name type="scientific">Clostridium rhizosphaerae</name>
    <dbReference type="NCBI Taxonomy" id="2803861"/>
    <lineage>
        <taxon>Bacteria</taxon>
        <taxon>Bacillati</taxon>
        <taxon>Bacillota</taxon>
        <taxon>Clostridia</taxon>
        <taxon>Eubacteriales</taxon>
        <taxon>Clostridiaceae</taxon>
        <taxon>Clostridium</taxon>
    </lineage>
</organism>
<protein>
    <submittedName>
        <fullName evidence="2">Uncharacterized protein</fullName>
    </submittedName>
</protein>
<feature type="transmembrane region" description="Helical" evidence="1">
    <location>
        <begin position="12"/>
        <end position="28"/>
    </location>
</feature>
<feature type="transmembrane region" description="Helical" evidence="1">
    <location>
        <begin position="137"/>
        <end position="158"/>
    </location>
</feature>
<evidence type="ECO:0000313" key="2">
    <source>
        <dbReference type="EMBL" id="MBL4936614.1"/>
    </source>
</evidence>
<proteinExistence type="predicted"/>
<dbReference type="EMBL" id="JAESWC010000007">
    <property type="protein sequence ID" value="MBL4936614.1"/>
    <property type="molecule type" value="Genomic_DNA"/>
</dbReference>